<sequence length="49" mass="5928">RVNCYLDRDEAGRRTLEALRKRYADKLVDCSSLYKGYKDLNEYLQHKFL</sequence>
<dbReference type="Proteomes" id="UP000283512">
    <property type="component" value="Unassembled WGS sequence"/>
</dbReference>
<evidence type="ECO:0000313" key="1">
    <source>
        <dbReference type="EMBL" id="RHH83167.1"/>
    </source>
</evidence>
<dbReference type="RefSeq" id="WP_147351518.1">
    <property type="nucleotide sequence ID" value="NZ_QRKD01000078.1"/>
</dbReference>
<dbReference type="Pfam" id="PF13155">
    <property type="entry name" value="Toprim_2"/>
    <property type="match status" value="1"/>
</dbReference>
<name>A0A414YAK7_9BACE</name>
<dbReference type="EMBL" id="QRKD01000078">
    <property type="protein sequence ID" value="RHH83167.1"/>
    <property type="molecule type" value="Genomic_DNA"/>
</dbReference>
<gene>
    <name evidence="1" type="ORF">DW190_23095</name>
</gene>
<reference evidence="1 2" key="1">
    <citation type="submission" date="2018-08" db="EMBL/GenBank/DDBJ databases">
        <title>A genome reference for cultivated species of the human gut microbiota.</title>
        <authorList>
            <person name="Zou Y."/>
            <person name="Xue W."/>
            <person name="Luo G."/>
        </authorList>
    </citation>
    <scope>NUCLEOTIDE SEQUENCE [LARGE SCALE GENOMIC DNA]</scope>
    <source>
        <strain evidence="1 2">AM16-49B</strain>
    </source>
</reference>
<accession>A0A414YAK7</accession>
<dbReference type="AlphaFoldDB" id="A0A414YAK7"/>
<evidence type="ECO:0000313" key="2">
    <source>
        <dbReference type="Proteomes" id="UP000283512"/>
    </source>
</evidence>
<comment type="caution">
    <text evidence="1">The sequence shown here is derived from an EMBL/GenBank/DDBJ whole genome shotgun (WGS) entry which is preliminary data.</text>
</comment>
<feature type="non-terminal residue" evidence="1">
    <location>
        <position position="1"/>
    </location>
</feature>
<organism evidence="1 2">
    <name type="scientific">Bacteroides caccae</name>
    <dbReference type="NCBI Taxonomy" id="47678"/>
    <lineage>
        <taxon>Bacteria</taxon>
        <taxon>Pseudomonadati</taxon>
        <taxon>Bacteroidota</taxon>
        <taxon>Bacteroidia</taxon>
        <taxon>Bacteroidales</taxon>
        <taxon>Bacteroidaceae</taxon>
        <taxon>Bacteroides</taxon>
    </lineage>
</organism>
<proteinExistence type="predicted"/>
<protein>
    <submittedName>
        <fullName evidence="1">DNA primase</fullName>
    </submittedName>
</protein>
<dbReference type="Gene3D" id="3.40.1360.10">
    <property type="match status" value="1"/>
</dbReference>